<keyword evidence="2" id="KW-1185">Reference proteome</keyword>
<name>A0A5A7PQT5_STRAF</name>
<dbReference type="Proteomes" id="UP000325081">
    <property type="component" value="Unassembled WGS sequence"/>
</dbReference>
<reference evidence="2" key="1">
    <citation type="journal article" date="2019" name="Curr. Biol.">
        <title>Genome Sequence of Striga asiatica Provides Insight into the Evolution of Plant Parasitism.</title>
        <authorList>
            <person name="Yoshida S."/>
            <person name="Kim S."/>
            <person name="Wafula E.K."/>
            <person name="Tanskanen J."/>
            <person name="Kim Y.M."/>
            <person name="Honaas L."/>
            <person name="Yang Z."/>
            <person name="Spallek T."/>
            <person name="Conn C.E."/>
            <person name="Ichihashi Y."/>
            <person name="Cheong K."/>
            <person name="Cui S."/>
            <person name="Der J.P."/>
            <person name="Gundlach H."/>
            <person name="Jiao Y."/>
            <person name="Hori C."/>
            <person name="Ishida J.K."/>
            <person name="Kasahara H."/>
            <person name="Kiba T."/>
            <person name="Kim M.S."/>
            <person name="Koo N."/>
            <person name="Laohavisit A."/>
            <person name="Lee Y.H."/>
            <person name="Lumba S."/>
            <person name="McCourt P."/>
            <person name="Mortimer J.C."/>
            <person name="Mutuku J.M."/>
            <person name="Nomura T."/>
            <person name="Sasaki-Sekimoto Y."/>
            <person name="Seto Y."/>
            <person name="Wang Y."/>
            <person name="Wakatake T."/>
            <person name="Sakakibara H."/>
            <person name="Demura T."/>
            <person name="Yamaguchi S."/>
            <person name="Yoneyama K."/>
            <person name="Manabe R.I."/>
            <person name="Nelson D.C."/>
            <person name="Schulman A.H."/>
            <person name="Timko M.P."/>
            <person name="dePamphilis C.W."/>
            <person name="Choi D."/>
            <person name="Shirasu K."/>
        </authorList>
    </citation>
    <scope>NUCLEOTIDE SEQUENCE [LARGE SCALE GENOMIC DNA]</scope>
    <source>
        <strain evidence="2">cv. UVA1</strain>
    </source>
</reference>
<accession>A0A5A7PQT5</accession>
<proteinExistence type="predicted"/>
<dbReference type="AlphaFoldDB" id="A0A5A7PQT5"/>
<dbReference type="EMBL" id="BKCP01004938">
    <property type="protein sequence ID" value="GER34647.1"/>
    <property type="molecule type" value="Genomic_DNA"/>
</dbReference>
<sequence>MDWHKEAHKRTRVCFTFSVLKSVVTQKSMVRRLAQNVKSHIKLLNTIKSKSHDHSKLIQYVVRNEKLTLFLRGAEISSRPWEVEVVASTAAAAAAVLPDDLFLSSIASVSPCSFEEQKARHEHQLRFRAPRNFKEQAILEVDGEAETLVMAVEYVEKLVVEEDEVERTIVDGLRLCGSVPVWALYVKNQIAEDKICEGTFGREILQSN</sequence>
<dbReference type="GO" id="GO:0016740">
    <property type="term" value="F:transferase activity"/>
    <property type="evidence" value="ECO:0007669"/>
    <property type="project" value="UniProtKB-KW"/>
</dbReference>
<protein>
    <submittedName>
        <fullName evidence="1">GPI ethanolamine phosphate transferase 1</fullName>
    </submittedName>
</protein>
<evidence type="ECO:0000313" key="2">
    <source>
        <dbReference type="Proteomes" id="UP000325081"/>
    </source>
</evidence>
<keyword evidence="1" id="KW-0808">Transferase</keyword>
<evidence type="ECO:0000313" key="1">
    <source>
        <dbReference type="EMBL" id="GER34647.1"/>
    </source>
</evidence>
<comment type="caution">
    <text evidence="1">The sequence shown here is derived from an EMBL/GenBank/DDBJ whole genome shotgun (WGS) entry which is preliminary data.</text>
</comment>
<gene>
    <name evidence="1" type="ORF">STAS_10884</name>
</gene>
<organism evidence="1 2">
    <name type="scientific">Striga asiatica</name>
    <name type="common">Asiatic witchweed</name>
    <name type="synonym">Buchnera asiatica</name>
    <dbReference type="NCBI Taxonomy" id="4170"/>
    <lineage>
        <taxon>Eukaryota</taxon>
        <taxon>Viridiplantae</taxon>
        <taxon>Streptophyta</taxon>
        <taxon>Embryophyta</taxon>
        <taxon>Tracheophyta</taxon>
        <taxon>Spermatophyta</taxon>
        <taxon>Magnoliopsida</taxon>
        <taxon>eudicotyledons</taxon>
        <taxon>Gunneridae</taxon>
        <taxon>Pentapetalae</taxon>
        <taxon>asterids</taxon>
        <taxon>lamiids</taxon>
        <taxon>Lamiales</taxon>
        <taxon>Orobanchaceae</taxon>
        <taxon>Buchnereae</taxon>
        <taxon>Striga</taxon>
    </lineage>
</organism>